<gene>
    <name evidence="2" type="ORF">GCM10009560_61770</name>
</gene>
<dbReference type="Pfam" id="PF14534">
    <property type="entry name" value="DUF4440"/>
    <property type="match status" value="1"/>
</dbReference>
<name>A0ABP4B7I4_9ACTN</name>
<sequence length="160" mass="17305">MPDIAPKTSDTKNGSGLTMAFEKHALASDIDTHQEMFNVAFNAGDADAVNALYVDDAVGMWEPGKPVAGQERRDYVKHFIATRNATVEATVHQKMVHGDTAMVVVEWTMDTTRDGKPEKLGGLAVDVLQRGADGGWRYVIDNAYAGNGPWPAESSWPAEG</sequence>
<protein>
    <recommendedName>
        <fullName evidence="1">DUF4440 domain-containing protein</fullName>
    </recommendedName>
</protein>
<dbReference type="EMBL" id="BAAAHQ010000039">
    <property type="protein sequence ID" value="GAA0946202.1"/>
    <property type="molecule type" value="Genomic_DNA"/>
</dbReference>
<proteinExistence type="predicted"/>
<keyword evidence="3" id="KW-1185">Reference proteome</keyword>
<dbReference type="Proteomes" id="UP001501578">
    <property type="component" value="Unassembled WGS sequence"/>
</dbReference>
<reference evidence="3" key="1">
    <citation type="journal article" date="2019" name="Int. J. Syst. Evol. Microbiol.">
        <title>The Global Catalogue of Microorganisms (GCM) 10K type strain sequencing project: providing services to taxonomists for standard genome sequencing and annotation.</title>
        <authorList>
            <consortium name="The Broad Institute Genomics Platform"/>
            <consortium name="The Broad Institute Genome Sequencing Center for Infectious Disease"/>
            <person name="Wu L."/>
            <person name="Ma J."/>
        </authorList>
    </citation>
    <scope>NUCLEOTIDE SEQUENCE [LARGE SCALE GENOMIC DNA]</scope>
    <source>
        <strain evidence="3">JCM 11136</strain>
    </source>
</reference>
<dbReference type="RefSeq" id="WP_343953664.1">
    <property type="nucleotide sequence ID" value="NZ_BAAAHQ010000039.1"/>
</dbReference>
<comment type="caution">
    <text evidence="2">The sequence shown here is derived from an EMBL/GenBank/DDBJ whole genome shotgun (WGS) entry which is preliminary data.</text>
</comment>
<accession>A0ABP4B7I4</accession>
<dbReference type="CDD" id="cd00531">
    <property type="entry name" value="NTF2_like"/>
    <property type="match status" value="1"/>
</dbReference>
<feature type="domain" description="DUF4440" evidence="1">
    <location>
        <begin position="37"/>
        <end position="137"/>
    </location>
</feature>
<dbReference type="InterPro" id="IPR032710">
    <property type="entry name" value="NTF2-like_dom_sf"/>
</dbReference>
<evidence type="ECO:0000313" key="2">
    <source>
        <dbReference type="EMBL" id="GAA0946202.1"/>
    </source>
</evidence>
<evidence type="ECO:0000313" key="3">
    <source>
        <dbReference type="Proteomes" id="UP001501578"/>
    </source>
</evidence>
<organism evidence="2 3">
    <name type="scientific">Nonomuraea longicatena</name>
    <dbReference type="NCBI Taxonomy" id="83682"/>
    <lineage>
        <taxon>Bacteria</taxon>
        <taxon>Bacillati</taxon>
        <taxon>Actinomycetota</taxon>
        <taxon>Actinomycetes</taxon>
        <taxon>Streptosporangiales</taxon>
        <taxon>Streptosporangiaceae</taxon>
        <taxon>Nonomuraea</taxon>
    </lineage>
</organism>
<dbReference type="InterPro" id="IPR027843">
    <property type="entry name" value="DUF4440"/>
</dbReference>
<dbReference type="Gene3D" id="3.10.450.50">
    <property type="match status" value="1"/>
</dbReference>
<dbReference type="SUPFAM" id="SSF54427">
    <property type="entry name" value="NTF2-like"/>
    <property type="match status" value="1"/>
</dbReference>
<evidence type="ECO:0000259" key="1">
    <source>
        <dbReference type="Pfam" id="PF14534"/>
    </source>
</evidence>